<evidence type="ECO:0000256" key="2">
    <source>
        <dbReference type="SAM" id="Phobius"/>
    </source>
</evidence>
<evidence type="ECO:0000313" key="3">
    <source>
        <dbReference type="EMBL" id="TFB04932.1"/>
    </source>
</evidence>
<organism evidence="3 4">
    <name type="scientific">Trichoderma ghanense</name>
    <dbReference type="NCBI Taxonomy" id="65468"/>
    <lineage>
        <taxon>Eukaryota</taxon>
        <taxon>Fungi</taxon>
        <taxon>Dikarya</taxon>
        <taxon>Ascomycota</taxon>
        <taxon>Pezizomycotina</taxon>
        <taxon>Sordariomycetes</taxon>
        <taxon>Hypocreomycetidae</taxon>
        <taxon>Hypocreales</taxon>
        <taxon>Hypocreaceae</taxon>
        <taxon>Trichoderma</taxon>
    </lineage>
</organism>
<gene>
    <name evidence="3" type="ORF">CCMA1212_002531</name>
</gene>
<dbReference type="EMBL" id="PPTA01000003">
    <property type="protein sequence ID" value="TFB04932.1"/>
    <property type="molecule type" value="Genomic_DNA"/>
</dbReference>
<sequence>MDSWIEPSEQPRGMVWGRGVDDDLGGFQFMDNTTTSVINSLRFDVARQVRSMIIILAGFNIAMAFVLAVIIFRNGYKATQKSDPAFGFRSSFIRYIEISEAFPFVLSIGIIIQGIIYVATQIKGLEGLLILGCASISQAMLPALFVVPFIQLVFGLESTVQALRRKPFQQRPRWVIVACLLIVVIGTLVMYVQTRVMRPPDLCYASLFWFVQTWRLESFALLTTIGCALVIGAIIIFVRLHRDTSIGIIERVAASKMVYYMILGAVLNARSPGMPILCGLIAPFFFSISAQNPLAMTNIQLNLSMVGSVASNVSGITFGSLYLFLRSRKMQKIGPLGHVELGSPRREKSMDSWRGSQIFNTQIEQPVSPVNVFQSRRSIFGSRGGTVKPTTGENDGPAAAQTKFPTSRDVTGDSNPAIESPTQVVTRPRNNSYNLFPNQREALESKPKGATLLPSTTYTPDAPMVDKERMPLANEMFEELLPPPTIRVSGAPRHNRESSLVSSATVQIGLRVSNLEDVARLESSFYLSPKRPSSPTRPGSSSSDVAQTEQFPSAASSRRSSVATNIGRRELAHPPTRATVEVKSDEQPMTLAPAVYNPGKPVTSHGRGRKSIDSFPSTIGAQSTDGKYSVGTADWI</sequence>
<feature type="transmembrane region" description="Helical" evidence="2">
    <location>
        <begin position="52"/>
        <end position="72"/>
    </location>
</feature>
<name>A0ABY2HAZ1_9HYPO</name>
<feature type="transmembrane region" description="Helical" evidence="2">
    <location>
        <begin position="258"/>
        <end position="285"/>
    </location>
</feature>
<feature type="compositionally biased region" description="Low complexity" evidence="1">
    <location>
        <begin position="528"/>
        <end position="543"/>
    </location>
</feature>
<feature type="region of interest" description="Disordered" evidence="1">
    <location>
        <begin position="527"/>
        <end position="636"/>
    </location>
</feature>
<proteinExistence type="predicted"/>
<feature type="transmembrane region" description="Helical" evidence="2">
    <location>
        <begin position="101"/>
        <end position="122"/>
    </location>
</feature>
<protein>
    <submittedName>
        <fullName evidence="3">Uncharacterized protein</fullName>
    </submittedName>
</protein>
<keyword evidence="2" id="KW-0812">Transmembrane</keyword>
<evidence type="ECO:0000313" key="4">
    <source>
        <dbReference type="Proteomes" id="UP001642720"/>
    </source>
</evidence>
<dbReference type="Proteomes" id="UP001642720">
    <property type="component" value="Unassembled WGS sequence"/>
</dbReference>
<dbReference type="GeneID" id="300574362"/>
<keyword evidence="4" id="KW-1185">Reference proteome</keyword>
<feature type="compositionally biased region" description="Polar residues" evidence="1">
    <location>
        <begin position="403"/>
        <end position="414"/>
    </location>
</feature>
<comment type="caution">
    <text evidence="3">The sequence shown here is derived from an EMBL/GenBank/DDBJ whole genome shotgun (WGS) entry which is preliminary data.</text>
</comment>
<feature type="region of interest" description="Disordered" evidence="1">
    <location>
        <begin position="381"/>
        <end position="421"/>
    </location>
</feature>
<dbReference type="RefSeq" id="XP_073561133.1">
    <property type="nucleotide sequence ID" value="XM_073699912.1"/>
</dbReference>
<keyword evidence="2" id="KW-1133">Transmembrane helix</keyword>
<feature type="transmembrane region" description="Helical" evidence="2">
    <location>
        <begin position="128"/>
        <end position="154"/>
    </location>
</feature>
<reference evidence="3 4" key="1">
    <citation type="submission" date="2018-01" db="EMBL/GenBank/DDBJ databases">
        <title>Genome characterization of the sugarcane-associated fungus Trichoderma ghanense CCMA-1212 and their application in lignocelulose bioconversion.</title>
        <authorList>
            <person name="Steindorff A.S."/>
            <person name="Mendes T.D."/>
            <person name="Vilela E.S.D."/>
            <person name="Rodrigues D.S."/>
            <person name="Formighieri E.F."/>
            <person name="Melo I.S."/>
            <person name="Favaro L.C.L."/>
        </authorList>
    </citation>
    <scope>NUCLEOTIDE SEQUENCE [LARGE SCALE GENOMIC DNA]</scope>
    <source>
        <strain evidence="3 4">CCMA-1212</strain>
    </source>
</reference>
<accession>A0ABY2HAZ1</accession>
<keyword evidence="2" id="KW-0472">Membrane</keyword>
<feature type="transmembrane region" description="Helical" evidence="2">
    <location>
        <begin position="219"/>
        <end position="238"/>
    </location>
</feature>
<feature type="transmembrane region" description="Helical" evidence="2">
    <location>
        <begin position="174"/>
        <end position="192"/>
    </location>
</feature>
<feature type="transmembrane region" description="Helical" evidence="2">
    <location>
        <begin position="305"/>
        <end position="325"/>
    </location>
</feature>
<evidence type="ECO:0000256" key="1">
    <source>
        <dbReference type="SAM" id="MobiDB-lite"/>
    </source>
</evidence>
<feature type="compositionally biased region" description="Polar residues" evidence="1">
    <location>
        <begin position="614"/>
        <end position="626"/>
    </location>
</feature>